<dbReference type="AlphaFoldDB" id="A0A1Y5TCN2"/>
<sequence length="442" mass="45848">MAITASIADFVADTPVQSIPSTALRTVALSLLDWVSVGRAGVGEPVAERVADLVLSEGGMEEASAFGRGRRLPARAAALLNGTTSHALDYDDTHFLHIGHPSVVVFPAALAVAERQGARGDAFLAACALGYEASCRIGHWLGRGHYQVGFHQTATAGCFGATLAAGRLLGLDAAGLARAIGLASTRAAGLKNQFGTMGKPYNAGQAASAGVEAALLAGLGLSSAPEGLEGPLGFGATHHVEADEAALDGLGTRYVLEGTSYKFHACCHGTHAALEAIRSLPLPEARDRIATLEIRTHPRWMTVCNIPEPRSGLEAKFSYRLTAAMALAGIETGALASFSDAACARPELTALRDRVSVVPDEGIGESASHVILRLADGQTLEARHDLGAEVPLDVRAHRLREKSRALLGAALAAEVEQAVSALHQAPDVTSLGALLRRAAPEE</sequence>
<evidence type="ECO:0000256" key="1">
    <source>
        <dbReference type="ARBA" id="ARBA00006174"/>
    </source>
</evidence>
<dbReference type="PANTHER" id="PTHR16943:SF8">
    <property type="entry name" value="2-METHYLCITRATE DEHYDRATASE"/>
    <property type="match status" value="1"/>
</dbReference>
<evidence type="ECO:0000259" key="3">
    <source>
        <dbReference type="Pfam" id="PF19305"/>
    </source>
</evidence>
<dbReference type="InterPro" id="IPR045337">
    <property type="entry name" value="MmgE_PrpD_C"/>
</dbReference>
<reference evidence="4 5" key="1">
    <citation type="submission" date="2017-03" db="EMBL/GenBank/DDBJ databases">
        <authorList>
            <person name="Afonso C.L."/>
            <person name="Miller P.J."/>
            <person name="Scott M.A."/>
            <person name="Spackman E."/>
            <person name="Goraichik I."/>
            <person name="Dimitrov K.M."/>
            <person name="Suarez D.L."/>
            <person name="Swayne D.E."/>
        </authorList>
    </citation>
    <scope>NUCLEOTIDE SEQUENCE [LARGE SCALE GENOMIC DNA]</scope>
    <source>
        <strain evidence="4 5">CECT 7680</strain>
    </source>
</reference>
<dbReference type="EMBL" id="FWFQ01000029">
    <property type="protein sequence ID" value="SLN60938.1"/>
    <property type="molecule type" value="Genomic_DNA"/>
</dbReference>
<gene>
    <name evidence="4" type="ORF">PSA7680_03209</name>
</gene>
<protein>
    <submittedName>
        <fullName evidence="4">MmgE/PrpD family protein</fullName>
    </submittedName>
</protein>
<feature type="domain" description="MmgE/PrpD N-terminal" evidence="2">
    <location>
        <begin position="6"/>
        <end position="238"/>
    </location>
</feature>
<dbReference type="InterPro" id="IPR045336">
    <property type="entry name" value="MmgE_PrpD_N"/>
</dbReference>
<dbReference type="Pfam" id="PF03972">
    <property type="entry name" value="MmgE_PrpD_N"/>
    <property type="match status" value="1"/>
</dbReference>
<dbReference type="InterPro" id="IPR042183">
    <property type="entry name" value="MmgE/PrpD_sf_1"/>
</dbReference>
<dbReference type="InterPro" id="IPR036148">
    <property type="entry name" value="MmgE/PrpD_sf"/>
</dbReference>
<dbReference type="Gene3D" id="1.10.4100.10">
    <property type="entry name" value="2-methylcitrate dehydratase PrpD"/>
    <property type="match status" value="1"/>
</dbReference>
<name>A0A1Y5TCN2_9RHOB</name>
<evidence type="ECO:0000313" key="5">
    <source>
        <dbReference type="Proteomes" id="UP000193409"/>
    </source>
</evidence>
<dbReference type="OrthoDB" id="9795089at2"/>
<dbReference type="Pfam" id="PF19305">
    <property type="entry name" value="MmgE_PrpD_C"/>
    <property type="match status" value="1"/>
</dbReference>
<comment type="similarity">
    <text evidence="1">Belongs to the PrpD family.</text>
</comment>
<dbReference type="GO" id="GO:0016829">
    <property type="term" value="F:lyase activity"/>
    <property type="evidence" value="ECO:0007669"/>
    <property type="project" value="InterPro"/>
</dbReference>
<dbReference type="PANTHER" id="PTHR16943">
    <property type="entry name" value="2-METHYLCITRATE DEHYDRATASE-RELATED"/>
    <property type="match status" value="1"/>
</dbReference>
<evidence type="ECO:0000313" key="4">
    <source>
        <dbReference type="EMBL" id="SLN60938.1"/>
    </source>
</evidence>
<evidence type="ECO:0000259" key="2">
    <source>
        <dbReference type="Pfam" id="PF03972"/>
    </source>
</evidence>
<dbReference type="Gene3D" id="3.30.1330.120">
    <property type="entry name" value="2-methylcitrate dehydratase PrpD"/>
    <property type="match status" value="1"/>
</dbReference>
<organism evidence="4 5">
    <name type="scientific">Pseudoruegeria aquimaris</name>
    <dbReference type="NCBI Taxonomy" id="393663"/>
    <lineage>
        <taxon>Bacteria</taxon>
        <taxon>Pseudomonadati</taxon>
        <taxon>Pseudomonadota</taxon>
        <taxon>Alphaproteobacteria</taxon>
        <taxon>Rhodobacterales</taxon>
        <taxon>Roseobacteraceae</taxon>
        <taxon>Pseudoruegeria</taxon>
    </lineage>
</organism>
<dbReference type="InterPro" id="IPR042188">
    <property type="entry name" value="MmgE/PrpD_sf_2"/>
</dbReference>
<proteinExistence type="inferred from homology"/>
<dbReference type="InterPro" id="IPR005656">
    <property type="entry name" value="MmgE_PrpD"/>
</dbReference>
<dbReference type="SUPFAM" id="SSF103378">
    <property type="entry name" value="2-methylcitrate dehydratase PrpD"/>
    <property type="match status" value="1"/>
</dbReference>
<dbReference type="Proteomes" id="UP000193409">
    <property type="component" value="Unassembled WGS sequence"/>
</dbReference>
<dbReference type="RefSeq" id="WP_085869701.1">
    <property type="nucleotide sequence ID" value="NZ_FWFQ01000029.1"/>
</dbReference>
<keyword evidence="5" id="KW-1185">Reference proteome</keyword>
<feature type="domain" description="MmgE/PrpD C-terminal" evidence="3">
    <location>
        <begin position="264"/>
        <end position="419"/>
    </location>
</feature>
<accession>A0A1Y5TCN2</accession>